<dbReference type="RefSeq" id="WP_402700361.1">
    <property type="nucleotide sequence ID" value="NZ_JBIUZV010000005.1"/>
</dbReference>
<evidence type="ECO:0000313" key="8">
    <source>
        <dbReference type="Proteomes" id="UP001617427"/>
    </source>
</evidence>
<protein>
    <submittedName>
        <fullName evidence="7">MipA/OmpV family protein</fullName>
    </submittedName>
</protein>
<comment type="subcellular location">
    <subcellularLocation>
        <location evidence="1">Cell outer membrane</location>
    </subcellularLocation>
</comment>
<comment type="caution">
    <text evidence="7">The sequence shown here is derived from an EMBL/GenBank/DDBJ whole genome shotgun (WGS) entry which is preliminary data.</text>
</comment>
<keyword evidence="4" id="KW-0472">Membrane</keyword>
<keyword evidence="5" id="KW-0998">Cell outer membrane</keyword>
<dbReference type="PANTHER" id="PTHR38776">
    <property type="entry name" value="MLTA-INTERACTING PROTEIN-RELATED"/>
    <property type="match status" value="1"/>
</dbReference>
<organism evidence="7 8">
    <name type="scientific">Herbaspirillum chlorophenolicum</name>
    <dbReference type="NCBI Taxonomy" id="211589"/>
    <lineage>
        <taxon>Bacteria</taxon>
        <taxon>Pseudomonadati</taxon>
        <taxon>Pseudomonadota</taxon>
        <taxon>Betaproteobacteria</taxon>
        <taxon>Burkholderiales</taxon>
        <taxon>Oxalobacteraceae</taxon>
        <taxon>Herbaspirillum</taxon>
    </lineage>
</organism>
<evidence type="ECO:0000256" key="4">
    <source>
        <dbReference type="ARBA" id="ARBA00023136"/>
    </source>
</evidence>
<dbReference type="Pfam" id="PF06629">
    <property type="entry name" value="MipA"/>
    <property type="match status" value="1"/>
</dbReference>
<dbReference type="PANTHER" id="PTHR38776:SF1">
    <property type="entry name" value="MLTA-INTERACTING PROTEIN-RELATED"/>
    <property type="match status" value="1"/>
</dbReference>
<sequence>MRSQYSRLSLLAACIAAALLLPTAHAQENAPTSVPQREDSQAAQWSLGLAAGTEQSPYRGYGNKTRALPLLMYNGRYFQFMGTTADLKLGTLGPVGFTLRAKYTDDGYEGSDAPILNGMEKRKGSFWVGANAIWRNPYADLSLEWLTDASGNSGGQTLKLRAEHQFKAGNFTLAPYLGINWMSSDYVDYYFGVRQNEATAQRAAYQGSSTANLIGGLRTGYRLTPSQSLFLDVHVTRYGSGITDSPLVDRSSAAGVRAGYLYRF</sequence>
<reference evidence="7 8" key="1">
    <citation type="submission" date="2024-10" db="EMBL/GenBank/DDBJ databases">
        <title>The Natural Products Discovery Center: Release of the First 8490 Sequenced Strains for Exploring Actinobacteria Biosynthetic Diversity.</title>
        <authorList>
            <person name="Kalkreuter E."/>
            <person name="Kautsar S.A."/>
            <person name="Yang D."/>
            <person name="Bader C.D."/>
            <person name="Teijaro C.N."/>
            <person name="Fluegel L."/>
            <person name="Davis C.M."/>
            <person name="Simpson J.R."/>
            <person name="Lauterbach L."/>
            <person name="Steele A.D."/>
            <person name="Gui C."/>
            <person name="Meng S."/>
            <person name="Li G."/>
            <person name="Viehrig K."/>
            <person name="Ye F."/>
            <person name="Su P."/>
            <person name="Kiefer A.F."/>
            <person name="Nichols A."/>
            <person name="Cepeda A.J."/>
            <person name="Yan W."/>
            <person name="Fan B."/>
            <person name="Jiang Y."/>
            <person name="Adhikari A."/>
            <person name="Zheng C.-J."/>
            <person name="Schuster L."/>
            <person name="Cowan T.M."/>
            <person name="Smanski M.J."/>
            <person name="Chevrette M.G."/>
            <person name="De Carvalho L.P.S."/>
            <person name="Shen B."/>
        </authorList>
    </citation>
    <scope>NUCLEOTIDE SEQUENCE [LARGE SCALE GENOMIC DNA]</scope>
    <source>
        <strain evidence="7 8">NPDC087045</strain>
    </source>
</reference>
<dbReference type="Proteomes" id="UP001617427">
    <property type="component" value="Unassembled WGS sequence"/>
</dbReference>
<evidence type="ECO:0000256" key="6">
    <source>
        <dbReference type="SAM" id="SignalP"/>
    </source>
</evidence>
<evidence type="ECO:0000256" key="3">
    <source>
        <dbReference type="ARBA" id="ARBA00022729"/>
    </source>
</evidence>
<keyword evidence="3 6" id="KW-0732">Signal</keyword>
<comment type="similarity">
    <text evidence="2">Belongs to the MipA/OmpV family.</text>
</comment>
<proteinExistence type="inferred from homology"/>
<gene>
    <name evidence="7" type="ORF">ACIPEN_10835</name>
</gene>
<dbReference type="EMBL" id="JBIUZV010000005">
    <property type="protein sequence ID" value="MFJ3046319.1"/>
    <property type="molecule type" value="Genomic_DNA"/>
</dbReference>
<feature type="signal peptide" evidence="6">
    <location>
        <begin position="1"/>
        <end position="26"/>
    </location>
</feature>
<evidence type="ECO:0000256" key="5">
    <source>
        <dbReference type="ARBA" id="ARBA00023237"/>
    </source>
</evidence>
<dbReference type="InterPro" id="IPR010583">
    <property type="entry name" value="MipA"/>
</dbReference>
<name>A0ABW8EXY8_9BURK</name>
<keyword evidence="8" id="KW-1185">Reference proteome</keyword>
<feature type="chain" id="PRO_5046127566" evidence="6">
    <location>
        <begin position="27"/>
        <end position="264"/>
    </location>
</feature>
<evidence type="ECO:0000313" key="7">
    <source>
        <dbReference type="EMBL" id="MFJ3046319.1"/>
    </source>
</evidence>
<accession>A0ABW8EXY8</accession>
<evidence type="ECO:0000256" key="2">
    <source>
        <dbReference type="ARBA" id="ARBA00005722"/>
    </source>
</evidence>
<evidence type="ECO:0000256" key="1">
    <source>
        <dbReference type="ARBA" id="ARBA00004442"/>
    </source>
</evidence>